<dbReference type="AlphaFoldDB" id="E7S007"/>
<feature type="region of interest" description="Disordered" evidence="1">
    <location>
        <begin position="1"/>
        <end position="40"/>
    </location>
</feature>
<dbReference type="Proteomes" id="UP000011021">
    <property type="component" value="Unassembled WGS sequence"/>
</dbReference>
<sequence>MTALLTRDDTMPATLTPTAPLDAPAFRPGQPSQTNGHLAPASNPLAFNAAGYPAFFDQAPTLTVQDGLARFLGATRDGILTYRYLDAVRLAGHSCPTVAGSWLMVIRGLKALYGDDIPERGNIDVLMRDERHEGTTGVIASIATLLTGAAAETGFHGIGPAHRFKRQDLLQYGAASIDGMLVLKRRDTGAAVQVELNAGIIPFHPDMQALLPKAVSGYATPAEMQRFGEVWQERVRAILIDHADDDELVQIRPWSSA</sequence>
<evidence type="ECO:0008006" key="4">
    <source>
        <dbReference type="Google" id="ProtNLM"/>
    </source>
</evidence>
<dbReference type="EMBL" id="AEQP01000022">
    <property type="protein sequence ID" value="EFV94156.1"/>
    <property type="molecule type" value="Genomic_DNA"/>
</dbReference>
<reference evidence="2 3" key="1">
    <citation type="submission" date="2010-12" db="EMBL/GenBank/DDBJ databases">
        <authorList>
            <person name="Muzny D."/>
            <person name="Qin X."/>
            <person name="Deng J."/>
            <person name="Jiang H."/>
            <person name="Liu Y."/>
            <person name="Qu J."/>
            <person name="Song X.-Z."/>
            <person name="Zhang L."/>
            <person name="Thornton R."/>
            <person name="Coyle M."/>
            <person name="Francisco L."/>
            <person name="Jackson L."/>
            <person name="Javaid M."/>
            <person name="Korchina V."/>
            <person name="Kovar C."/>
            <person name="Mata R."/>
            <person name="Mathew T."/>
            <person name="Ngo R."/>
            <person name="Nguyen L."/>
            <person name="Nguyen N."/>
            <person name="Okwuonu G."/>
            <person name="Ongeri F."/>
            <person name="Pham C."/>
            <person name="Simmons D."/>
            <person name="Wilczek-Boney K."/>
            <person name="Hale W."/>
            <person name="Jakkamsetti A."/>
            <person name="Pham P."/>
            <person name="Ruth R."/>
            <person name="San Lucas F."/>
            <person name="Warren J."/>
            <person name="Zhang J."/>
            <person name="Zhao Z."/>
            <person name="Zhou C."/>
            <person name="Zhu D."/>
            <person name="Lee S."/>
            <person name="Bess C."/>
            <person name="Blankenburg K."/>
            <person name="Forbes L."/>
            <person name="Fu Q."/>
            <person name="Gubbala S."/>
            <person name="Hirani K."/>
            <person name="Jayaseelan J.C."/>
            <person name="Lara F."/>
            <person name="Munidasa M."/>
            <person name="Palculict T."/>
            <person name="Patil S."/>
            <person name="Pu L.-L."/>
            <person name="Saada N."/>
            <person name="Tang L."/>
            <person name="Weissenberger G."/>
            <person name="Zhu Y."/>
            <person name="Hemphill L."/>
            <person name="Shang Y."/>
            <person name="Youmans B."/>
            <person name="Ayvaz T."/>
            <person name="Ross M."/>
            <person name="Santibanez J."/>
            <person name="Aqrawi P."/>
            <person name="Gross S."/>
            <person name="Joshi V."/>
            <person name="Fowler G."/>
            <person name="Nazareth L."/>
            <person name="Reid J."/>
            <person name="Worley K."/>
            <person name="Petrosino J."/>
            <person name="Highlander S."/>
            <person name="Gibbs R."/>
        </authorList>
    </citation>
    <scope>NUCLEOTIDE SEQUENCE [LARGE SCALE GENOMIC DNA]</scope>
    <source>
        <strain evidence="2 3">ATCC 51599</strain>
    </source>
</reference>
<evidence type="ECO:0000313" key="3">
    <source>
        <dbReference type="Proteomes" id="UP000011021"/>
    </source>
</evidence>
<organism evidence="2 3">
    <name type="scientific">Lautropia mirabilis ATCC 51599</name>
    <dbReference type="NCBI Taxonomy" id="887898"/>
    <lineage>
        <taxon>Bacteria</taxon>
        <taxon>Pseudomonadati</taxon>
        <taxon>Pseudomonadota</taxon>
        <taxon>Betaproteobacteria</taxon>
        <taxon>Burkholderiales</taxon>
        <taxon>Burkholderiaceae</taxon>
        <taxon>Lautropia</taxon>
    </lineage>
</organism>
<evidence type="ECO:0000313" key="2">
    <source>
        <dbReference type="EMBL" id="EFV94156.1"/>
    </source>
</evidence>
<dbReference type="STRING" id="887898.HMPREF0551_2271"/>
<accession>E7S007</accession>
<proteinExistence type="predicted"/>
<dbReference type="HOGENOM" id="CLU_1253797_0_0_4"/>
<feature type="compositionally biased region" description="Low complexity" evidence="1">
    <location>
        <begin position="11"/>
        <end position="25"/>
    </location>
</feature>
<gene>
    <name evidence="2" type="ORF">HMPREF0551_2271</name>
</gene>
<name>E7S007_9BURK</name>
<dbReference type="eggNOG" id="COG2191">
    <property type="taxonomic scope" value="Bacteria"/>
</dbReference>
<feature type="compositionally biased region" description="Basic and acidic residues" evidence="1">
    <location>
        <begin position="1"/>
        <end position="10"/>
    </location>
</feature>
<keyword evidence="3" id="KW-1185">Reference proteome</keyword>
<evidence type="ECO:0000256" key="1">
    <source>
        <dbReference type="SAM" id="MobiDB-lite"/>
    </source>
</evidence>
<comment type="caution">
    <text evidence="2">The sequence shown here is derived from an EMBL/GenBank/DDBJ whole genome shotgun (WGS) entry which is preliminary data.</text>
</comment>
<protein>
    <recommendedName>
        <fullName evidence="4">Formylmethanofuran dehydrogenase subunit E domain-containing protein</fullName>
    </recommendedName>
</protein>